<protein>
    <submittedName>
        <fullName evidence="1">Uncharacterized protein</fullName>
    </submittedName>
</protein>
<comment type="caution">
    <text evidence="1">The sequence shown here is derived from an EMBL/GenBank/DDBJ whole genome shotgun (WGS) entry which is preliminary data.</text>
</comment>
<accession>A0ABP0LMG0</accession>
<dbReference type="EMBL" id="CAXAMN010013335">
    <property type="protein sequence ID" value="CAK9040378.1"/>
    <property type="molecule type" value="Genomic_DNA"/>
</dbReference>
<evidence type="ECO:0000313" key="1">
    <source>
        <dbReference type="EMBL" id="CAK9040378.1"/>
    </source>
</evidence>
<organism evidence="1 2">
    <name type="scientific">Durusdinium trenchii</name>
    <dbReference type="NCBI Taxonomy" id="1381693"/>
    <lineage>
        <taxon>Eukaryota</taxon>
        <taxon>Sar</taxon>
        <taxon>Alveolata</taxon>
        <taxon>Dinophyceae</taxon>
        <taxon>Suessiales</taxon>
        <taxon>Symbiodiniaceae</taxon>
        <taxon>Durusdinium</taxon>
    </lineage>
</organism>
<gene>
    <name evidence="1" type="ORF">CCMP2556_LOCUS21751</name>
</gene>
<evidence type="ECO:0000313" key="2">
    <source>
        <dbReference type="Proteomes" id="UP001642484"/>
    </source>
</evidence>
<reference evidence="1 2" key="1">
    <citation type="submission" date="2024-02" db="EMBL/GenBank/DDBJ databases">
        <authorList>
            <person name="Chen Y."/>
            <person name="Shah S."/>
            <person name="Dougan E. K."/>
            <person name="Thang M."/>
            <person name="Chan C."/>
        </authorList>
    </citation>
    <scope>NUCLEOTIDE SEQUENCE [LARGE SCALE GENOMIC DNA]</scope>
</reference>
<dbReference type="Proteomes" id="UP001642484">
    <property type="component" value="Unassembled WGS sequence"/>
</dbReference>
<name>A0ABP0LMG0_9DINO</name>
<sequence>MFDFSIRRGASRQSGTADPGQILLLPLVSWRRKRCKVNFVTCIINKGILVDHRERHTCASPELQHRAWTRRQVATGVSTLEWRRALLPCLRLRCRMSRRSPLPGLFGSL</sequence>
<proteinExistence type="predicted"/>
<keyword evidence="2" id="KW-1185">Reference proteome</keyword>